<evidence type="ECO:0000313" key="2">
    <source>
        <dbReference type="Proteomes" id="UP000005709"/>
    </source>
</evidence>
<gene>
    <name evidence="1" type="ORF">CAMGR0001_0325</name>
</gene>
<evidence type="ECO:0008006" key="3">
    <source>
        <dbReference type="Google" id="ProtNLM"/>
    </source>
</evidence>
<dbReference type="InterPro" id="IPR012334">
    <property type="entry name" value="Pectin_lyas_fold"/>
</dbReference>
<sequence length="280" mass="31537">MQILKQKHFSGERALFGAKDLRIENSVFGEGESPLKHSANIVAQNCKFEWKYPFWYAENIRAQDCFFDEIARAGIWYSRGVVLKDCLYGAPKGLRRVKDAALQNVEFHDAQETLWHCSDVTLKNVTAKGAYFGLDCENLSIENLSLFGDYCFDGCINVTIKNSKLLSKDAFWNCENILIEDCFIAGEYFGWNSKNVTLRNCKIESLQGFCYMQNLHLQDCELINTTLAFEYSDVRAEVKGAIDSVKNPSSGLIRAASIGELILDGATDASKTEIITELRA</sequence>
<dbReference type="STRING" id="824.CGRAC_0038"/>
<organism evidence="1 2">
    <name type="scientific">Campylobacter gracilis RM3268</name>
    <dbReference type="NCBI Taxonomy" id="553220"/>
    <lineage>
        <taxon>Bacteria</taxon>
        <taxon>Pseudomonadati</taxon>
        <taxon>Campylobacterota</taxon>
        <taxon>Epsilonproteobacteria</taxon>
        <taxon>Campylobacterales</taxon>
        <taxon>Campylobacteraceae</taxon>
        <taxon>Campylobacter</taxon>
    </lineage>
</organism>
<protein>
    <recommendedName>
        <fullName evidence="3">DUF3737 family protein</fullName>
    </recommendedName>
</protein>
<reference evidence="1 2" key="1">
    <citation type="submission" date="2009-07" db="EMBL/GenBank/DDBJ databases">
        <authorList>
            <person name="Madupu R."/>
            <person name="Sebastian Y."/>
            <person name="Durkin A.S."/>
            <person name="Torralba M."/>
            <person name="Methe B."/>
            <person name="Sutton G.G."/>
            <person name="Strausberg R.L."/>
            <person name="Nelson K.E."/>
        </authorList>
    </citation>
    <scope>NUCLEOTIDE SEQUENCE [LARGE SCALE GENOMIC DNA]</scope>
    <source>
        <strain evidence="1 2">RM3268</strain>
    </source>
</reference>
<name>C8PKV2_9BACT</name>
<keyword evidence="2" id="KW-1185">Reference proteome</keyword>
<dbReference type="InterPro" id="IPR011050">
    <property type="entry name" value="Pectin_lyase_fold/virulence"/>
</dbReference>
<dbReference type="Proteomes" id="UP000005709">
    <property type="component" value="Unassembled WGS sequence"/>
</dbReference>
<dbReference type="InterPro" id="IPR022208">
    <property type="entry name" value="DUF3737"/>
</dbReference>
<dbReference type="Gene3D" id="2.160.20.10">
    <property type="entry name" value="Single-stranded right-handed beta-helix, Pectin lyase-like"/>
    <property type="match status" value="1"/>
</dbReference>
<dbReference type="SUPFAM" id="SSF51126">
    <property type="entry name" value="Pectin lyase-like"/>
    <property type="match status" value="2"/>
</dbReference>
<dbReference type="AlphaFoldDB" id="C8PKV2"/>
<dbReference type="Pfam" id="PF12541">
    <property type="entry name" value="DUF3737"/>
    <property type="match status" value="1"/>
</dbReference>
<comment type="caution">
    <text evidence="1">The sequence shown here is derived from an EMBL/GenBank/DDBJ whole genome shotgun (WGS) entry which is preliminary data.</text>
</comment>
<evidence type="ECO:0000313" key="1">
    <source>
        <dbReference type="EMBL" id="EEV16711.1"/>
    </source>
</evidence>
<accession>C8PKV2</accession>
<dbReference type="eggNOG" id="COG5434">
    <property type="taxonomic scope" value="Bacteria"/>
</dbReference>
<proteinExistence type="predicted"/>
<dbReference type="OrthoDB" id="9803285at2"/>
<dbReference type="RefSeq" id="WP_005873037.1">
    <property type="nucleotide sequence ID" value="NZ_ACYG01000030.1"/>
</dbReference>
<dbReference type="EMBL" id="ACYG01000030">
    <property type="protein sequence ID" value="EEV16711.1"/>
    <property type="molecule type" value="Genomic_DNA"/>
</dbReference>